<dbReference type="AlphaFoldDB" id="A0A8C3JKS4"/>
<feature type="region of interest" description="Disordered" evidence="1">
    <location>
        <begin position="1"/>
        <end position="80"/>
    </location>
</feature>
<evidence type="ECO:0000313" key="3">
    <source>
        <dbReference type="Proteomes" id="UP000694419"/>
    </source>
</evidence>
<reference evidence="2" key="2">
    <citation type="submission" date="2025-09" db="UniProtKB">
        <authorList>
            <consortium name="Ensembl"/>
        </authorList>
    </citation>
    <scope>IDENTIFICATION</scope>
</reference>
<name>A0A8C3JKS4_9CHAR</name>
<accession>A0A8C3JKS4</accession>
<evidence type="ECO:0000256" key="1">
    <source>
        <dbReference type="SAM" id="MobiDB-lite"/>
    </source>
</evidence>
<organism evidence="2 3">
    <name type="scientific">Calidris pygmaea</name>
    <name type="common">Spoon-billed sandpiper</name>
    <dbReference type="NCBI Taxonomy" id="425635"/>
    <lineage>
        <taxon>Eukaryota</taxon>
        <taxon>Metazoa</taxon>
        <taxon>Chordata</taxon>
        <taxon>Craniata</taxon>
        <taxon>Vertebrata</taxon>
        <taxon>Euteleostomi</taxon>
        <taxon>Archelosauria</taxon>
        <taxon>Archosauria</taxon>
        <taxon>Dinosauria</taxon>
        <taxon>Saurischia</taxon>
        <taxon>Theropoda</taxon>
        <taxon>Coelurosauria</taxon>
        <taxon>Aves</taxon>
        <taxon>Neognathae</taxon>
        <taxon>Neoaves</taxon>
        <taxon>Charadriiformes</taxon>
        <taxon>Scolopacidae</taxon>
        <taxon>Calidris</taxon>
    </lineage>
</organism>
<proteinExistence type="predicted"/>
<keyword evidence="3" id="KW-1185">Reference proteome</keyword>
<evidence type="ECO:0000313" key="2">
    <source>
        <dbReference type="Ensembl" id="ENSCPGP00000010328.1"/>
    </source>
</evidence>
<dbReference type="Proteomes" id="UP000694419">
    <property type="component" value="Unplaced"/>
</dbReference>
<reference evidence="2" key="1">
    <citation type="submission" date="2025-08" db="UniProtKB">
        <authorList>
            <consortium name="Ensembl"/>
        </authorList>
    </citation>
    <scope>IDENTIFICATION</scope>
</reference>
<protein>
    <submittedName>
        <fullName evidence="2">Uncharacterized protein</fullName>
    </submittedName>
</protein>
<sequence>MNRARSSALRRGPVPFLPVTVPSAPPLSPAEWHPAHPAPSKAATGGTGTAWQSALAGHNSQLATKRSNPLKPSSSSAAQP</sequence>
<feature type="compositionally biased region" description="Polar residues" evidence="1">
    <location>
        <begin position="58"/>
        <end position="80"/>
    </location>
</feature>
<dbReference type="Ensembl" id="ENSCPGT00000011331.1">
    <property type="protein sequence ID" value="ENSCPGP00000010328.1"/>
    <property type="gene ID" value="ENSCPGG00000007343.1"/>
</dbReference>